<name>A0A9W7E7A7_9STRA</name>
<protein>
    <submittedName>
        <fullName evidence="2">Uncharacterized protein</fullName>
    </submittedName>
</protein>
<keyword evidence="1" id="KW-0472">Membrane</keyword>
<feature type="transmembrane region" description="Helical" evidence="1">
    <location>
        <begin position="296"/>
        <end position="320"/>
    </location>
</feature>
<evidence type="ECO:0000313" key="3">
    <source>
        <dbReference type="Proteomes" id="UP001165082"/>
    </source>
</evidence>
<feature type="transmembrane region" description="Helical" evidence="1">
    <location>
        <begin position="6"/>
        <end position="25"/>
    </location>
</feature>
<feature type="transmembrane region" description="Helical" evidence="1">
    <location>
        <begin position="69"/>
        <end position="89"/>
    </location>
</feature>
<evidence type="ECO:0000313" key="2">
    <source>
        <dbReference type="EMBL" id="GMH65263.1"/>
    </source>
</evidence>
<feature type="transmembrane region" description="Helical" evidence="1">
    <location>
        <begin position="387"/>
        <end position="406"/>
    </location>
</feature>
<gene>
    <name evidence="2" type="ORF">TrRE_jg4853</name>
</gene>
<sequence>MWWNWTVAICLYLLYFLRVVLLHEFSVAAKTAGFIVTIGFIIAHGSIWQKEYEYHAVNGHWSENNPPVFTNPMIAFAFPLIFATTFLVSEGCQSIKKVMKAASILLIFGLFESAAIFVLQARLFYMFFSSGTGALTRFAIRLFTPLVLKGVFIELCAVFAPFLSNLLETEIYPVSVALFAPIGCAADLVGRLFQSSAENLMDSVVLELSGTLAEIYTADGLLQGKTKLDKLFVAISWCLGQSSPHSPDVDKVHPQESINSGDELNELKVRRRTTFDHSSDSEESAGDKNKRQKTEFCATVMIMTTITEASGLVVGSLFWICCNANPSSSGGESLDVSQAMLNFVIMLFGELVLSDSVVAYLSHKFESRYVISIAHEWEEFRQRQGKAIMGIIVIISFISSTAIMQIPNQLCLTSHMSHEEDWALTQCPRLCNETILLRVEDMFLTEEWEEWAPLTC</sequence>
<dbReference type="EMBL" id="BRXZ01003945">
    <property type="protein sequence ID" value="GMH65263.1"/>
    <property type="molecule type" value="Genomic_DNA"/>
</dbReference>
<evidence type="ECO:0000256" key="1">
    <source>
        <dbReference type="SAM" id="Phobius"/>
    </source>
</evidence>
<comment type="caution">
    <text evidence="2">The sequence shown here is derived from an EMBL/GenBank/DDBJ whole genome shotgun (WGS) entry which is preliminary data.</text>
</comment>
<dbReference type="AlphaFoldDB" id="A0A9W7E7A7"/>
<feature type="transmembrane region" description="Helical" evidence="1">
    <location>
        <begin position="32"/>
        <end position="49"/>
    </location>
</feature>
<accession>A0A9W7E7A7</accession>
<feature type="transmembrane region" description="Helical" evidence="1">
    <location>
        <begin position="340"/>
        <end position="361"/>
    </location>
</feature>
<organism evidence="2 3">
    <name type="scientific">Triparma retinervis</name>
    <dbReference type="NCBI Taxonomy" id="2557542"/>
    <lineage>
        <taxon>Eukaryota</taxon>
        <taxon>Sar</taxon>
        <taxon>Stramenopiles</taxon>
        <taxon>Ochrophyta</taxon>
        <taxon>Bolidophyceae</taxon>
        <taxon>Parmales</taxon>
        <taxon>Triparmaceae</taxon>
        <taxon>Triparma</taxon>
    </lineage>
</organism>
<dbReference type="OrthoDB" id="186615at2759"/>
<feature type="transmembrane region" description="Helical" evidence="1">
    <location>
        <begin position="147"/>
        <end position="165"/>
    </location>
</feature>
<keyword evidence="3" id="KW-1185">Reference proteome</keyword>
<reference evidence="2" key="1">
    <citation type="submission" date="2022-07" db="EMBL/GenBank/DDBJ databases">
        <title>Genome analysis of Parmales, a sister group of diatoms, reveals the evolutionary specialization of diatoms from phago-mixotrophs to photoautotrophs.</title>
        <authorList>
            <person name="Ban H."/>
            <person name="Sato S."/>
            <person name="Yoshikawa S."/>
            <person name="Kazumasa Y."/>
            <person name="Nakamura Y."/>
            <person name="Ichinomiya M."/>
            <person name="Saitoh K."/>
            <person name="Sato N."/>
            <person name="Blanc-Mathieu R."/>
            <person name="Endo H."/>
            <person name="Kuwata A."/>
            <person name="Ogata H."/>
        </authorList>
    </citation>
    <scope>NUCLEOTIDE SEQUENCE</scope>
</reference>
<dbReference type="Proteomes" id="UP001165082">
    <property type="component" value="Unassembled WGS sequence"/>
</dbReference>
<feature type="transmembrane region" description="Helical" evidence="1">
    <location>
        <begin position="101"/>
        <end position="118"/>
    </location>
</feature>
<proteinExistence type="predicted"/>
<keyword evidence="1" id="KW-1133">Transmembrane helix</keyword>
<keyword evidence="1" id="KW-0812">Transmembrane</keyword>